<protein>
    <submittedName>
        <fullName evidence="1">Uncharacterized protein</fullName>
    </submittedName>
</protein>
<gene>
    <name evidence="1" type="ORF">I316_02655</name>
</gene>
<dbReference type="AlphaFoldDB" id="A0A1B9GX57"/>
<keyword evidence="2" id="KW-1185">Reference proteome</keyword>
<dbReference type="Proteomes" id="UP000092666">
    <property type="component" value="Unassembled WGS sequence"/>
</dbReference>
<evidence type="ECO:0000313" key="1">
    <source>
        <dbReference type="EMBL" id="OCF35600.1"/>
    </source>
</evidence>
<organism evidence="1 2">
    <name type="scientific">Kwoniella heveanensis BCC8398</name>
    <dbReference type="NCBI Taxonomy" id="1296120"/>
    <lineage>
        <taxon>Eukaryota</taxon>
        <taxon>Fungi</taxon>
        <taxon>Dikarya</taxon>
        <taxon>Basidiomycota</taxon>
        <taxon>Agaricomycotina</taxon>
        <taxon>Tremellomycetes</taxon>
        <taxon>Tremellales</taxon>
        <taxon>Cryptococcaceae</taxon>
        <taxon>Kwoniella</taxon>
    </lineage>
</organism>
<reference evidence="2" key="2">
    <citation type="submission" date="2013-12" db="EMBL/GenBank/DDBJ databases">
        <title>Evolution of pathogenesis and genome organization in the Tremellales.</title>
        <authorList>
            <person name="Cuomo C."/>
            <person name="Litvintseva A."/>
            <person name="Heitman J."/>
            <person name="Chen Y."/>
            <person name="Sun S."/>
            <person name="Springer D."/>
            <person name="Dromer F."/>
            <person name="Young S."/>
            <person name="Zeng Q."/>
            <person name="Chapman S."/>
            <person name="Gujja S."/>
            <person name="Saif S."/>
            <person name="Birren B."/>
        </authorList>
    </citation>
    <scope>NUCLEOTIDE SEQUENCE [LARGE SCALE GENOMIC DNA]</scope>
    <source>
        <strain evidence="2">BCC8398</strain>
    </source>
</reference>
<sequence>MRRSTEGSSLFLTVWTNAVICDNIVSHLSPDRTNRAQLAKLLSVCQTFWQTLVPKLYHTIDLEKDIKIRRFDNEASQRRVGAYYNAVRELDLTIYSRIQHASRWLKVFERFPQATTIFTADDRVIRSFVNGTPHYTLEYHRVVSAEVRLSGLDWVRTASSFGMEQNRINGSIICTTIDFRMGVNSQLRQPLRVEWWDEVVKGLKTEMEQHEAARITGIQFSGFMGDHAPLLDTLRSFDEKGMLAVDYLALDHFDLAAIHIINLCRRTIMCIHFDGSPAVSLDELIRNLRVSDLPRIQLLTIGCLPRTRQDTFNFDEAAATLQPASTLFSLTFVTTCGSDLQAPDDCSAEVEHFQNLPRLLSHMFDGADMGDELRLKRTWGPTSDAQDPVWDDCVSAFDKEACKLFPSYVRTMRKS</sequence>
<proteinExistence type="predicted"/>
<accession>A0A1B9GX57</accession>
<name>A0A1B9GX57_9TREE</name>
<reference evidence="1 2" key="1">
    <citation type="submission" date="2013-07" db="EMBL/GenBank/DDBJ databases">
        <title>The Genome Sequence of Cryptococcus heveanensis BCC8398.</title>
        <authorList>
            <consortium name="The Broad Institute Genome Sequencing Platform"/>
            <person name="Cuomo C."/>
            <person name="Litvintseva A."/>
            <person name="Chen Y."/>
            <person name="Heitman J."/>
            <person name="Sun S."/>
            <person name="Springer D."/>
            <person name="Dromer F."/>
            <person name="Young S.K."/>
            <person name="Zeng Q."/>
            <person name="Gargeya S."/>
            <person name="Fitzgerald M."/>
            <person name="Abouelleil A."/>
            <person name="Alvarado L."/>
            <person name="Berlin A.M."/>
            <person name="Chapman S.B."/>
            <person name="Dewar J."/>
            <person name="Goldberg J."/>
            <person name="Griggs A."/>
            <person name="Gujja S."/>
            <person name="Hansen M."/>
            <person name="Howarth C."/>
            <person name="Imamovic A."/>
            <person name="Larimer J."/>
            <person name="McCowan C."/>
            <person name="Murphy C."/>
            <person name="Pearson M."/>
            <person name="Priest M."/>
            <person name="Roberts A."/>
            <person name="Saif S."/>
            <person name="Shea T."/>
            <person name="Sykes S."/>
            <person name="Wortman J."/>
            <person name="Nusbaum C."/>
            <person name="Birren B."/>
        </authorList>
    </citation>
    <scope>NUCLEOTIDE SEQUENCE [LARGE SCALE GENOMIC DNA]</scope>
    <source>
        <strain evidence="1 2">BCC8398</strain>
    </source>
</reference>
<dbReference type="EMBL" id="KI669498">
    <property type="protein sequence ID" value="OCF35600.1"/>
    <property type="molecule type" value="Genomic_DNA"/>
</dbReference>
<evidence type="ECO:0000313" key="2">
    <source>
        <dbReference type="Proteomes" id="UP000092666"/>
    </source>
</evidence>